<dbReference type="Proteomes" id="UP001147782">
    <property type="component" value="Unassembled WGS sequence"/>
</dbReference>
<proteinExistence type="predicted"/>
<sequence>MMASDFDFDFTTWNSYPSSTINSSSKERPILFSSARIQNVVSQDLSAQYAARVSEAEALGESLVSIIQIKKYTPTVITILESCFSEFPRDLLENVVLNKSNGQNISVIPSTHDESTGIRSLMNFPFVSRSSNTSETETHNRVSFLPVAVWICPSSFIKNS</sequence>
<accession>A0A9W9VHZ2</accession>
<dbReference type="RefSeq" id="XP_056557681.1">
    <property type="nucleotide sequence ID" value="XM_056695469.1"/>
</dbReference>
<reference evidence="1" key="1">
    <citation type="submission" date="2022-11" db="EMBL/GenBank/DDBJ databases">
        <authorList>
            <person name="Petersen C."/>
        </authorList>
    </citation>
    <scope>NUCLEOTIDE SEQUENCE</scope>
    <source>
        <strain evidence="1">IBT 29864</strain>
    </source>
</reference>
<name>A0A9W9VHZ2_9EURO</name>
<evidence type="ECO:0000313" key="2">
    <source>
        <dbReference type="Proteomes" id="UP001147782"/>
    </source>
</evidence>
<comment type="caution">
    <text evidence="1">The sequence shown here is derived from an EMBL/GenBank/DDBJ whole genome shotgun (WGS) entry which is preliminary data.</text>
</comment>
<protein>
    <submittedName>
        <fullName evidence="1">Uncharacterized protein</fullName>
    </submittedName>
</protein>
<reference evidence="1" key="2">
    <citation type="journal article" date="2023" name="IMA Fungus">
        <title>Comparative genomic study of the Penicillium genus elucidates a diverse pangenome and 15 lateral gene transfer events.</title>
        <authorList>
            <person name="Petersen C."/>
            <person name="Sorensen T."/>
            <person name="Nielsen M.R."/>
            <person name="Sondergaard T.E."/>
            <person name="Sorensen J.L."/>
            <person name="Fitzpatrick D.A."/>
            <person name="Frisvad J.C."/>
            <person name="Nielsen K.L."/>
        </authorList>
    </citation>
    <scope>NUCLEOTIDE SEQUENCE</scope>
    <source>
        <strain evidence="1">IBT 29864</strain>
    </source>
</reference>
<gene>
    <name evidence="1" type="ORF">N7496_002538</name>
</gene>
<keyword evidence="2" id="KW-1185">Reference proteome</keyword>
<evidence type="ECO:0000313" key="1">
    <source>
        <dbReference type="EMBL" id="KAJ5380110.1"/>
    </source>
</evidence>
<dbReference type="AlphaFoldDB" id="A0A9W9VHZ2"/>
<dbReference type="EMBL" id="JAPZBS010000002">
    <property type="protein sequence ID" value="KAJ5380110.1"/>
    <property type="molecule type" value="Genomic_DNA"/>
</dbReference>
<organism evidence="1 2">
    <name type="scientific">Penicillium cataractarum</name>
    <dbReference type="NCBI Taxonomy" id="2100454"/>
    <lineage>
        <taxon>Eukaryota</taxon>
        <taxon>Fungi</taxon>
        <taxon>Dikarya</taxon>
        <taxon>Ascomycota</taxon>
        <taxon>Pezizomycotina</taxon>
        <taxon>Eurotiomycetes</taxon>
        <taxon>Eurotiomycetidae</taxon>
        <taxon>Eurotiales</taxon>
        <taxon>Aspergillaceae</taxon>
        <taxon>Penicillium</taxon>
    </lineage>
</organism>
<dbReference type="OrthoDB" id="5428055at2759"/>
<dbReference type="GeneID" id="81434646"/>